<dbReference type="Proteomes" id="UP001642260">
    <property type="component" value="Unassembled WGS sequence"/>
</dbReference>
<dbReference type="AlphaFoldDB" id="A0ABC8L917"/>
<sequence>MGSAAIEDIEEFGKMDVDEFCSLADILFLLLIVHHWLQTNLKHLILNVKHVVRDVYVVEQKFKIVINHILLSISA</sequence>
<accession>A0ABC8L917</accession>
<organism evidence="1 2">
    <name type="scientific">Eruca vesicaria subsp. sativa</name>
    <name type="common">Garden rocket</name>
    <name type="synonym">Eruca sativa</name>
    <dbReference type="NCBI Taxonomy" id="29727"/>
    <lineage>
        <taxon>Eukaryota</taxon>
        <taxon>Viridiplantae</taxon>
        <taxon>Streptophyta</taxon>
        <taxon>Embryophyta</taxon>
        <taxon>Tracheophyta</taxon>
        <taxon>Spermatophyta</taxon>
        <taxon>Magnoliopsida</taxon>
        <taxon>eudicotyledons</taxon>
        <taxon>Gunneridae</taxon>
        <taxon>Pentapetalae</taxon>
        <taxon>rosids</taxon>
        <taxon>malvids</taxon>
        <taxon>Brassicales</taxon>
        <taxon>Brassicaceae</taxon>
        <taxon>Brassiceae</taxon>
        <taxon>Eruca</taxon>
    </lineage>
</organism>
<proteinExistence type="predicted"/>
<gene>
    <name evidence="1" type="ORF">ERUC_LOCUS32443</name>
</gene>
<name>A0ABC8L917_ERUVS</name>
<dbReference type="EMBL" id="CAKOAT010466265">
    <property type="protein sequence ID" value="CAH8376756.1"/>
    <property type="molecule type" value="Genomic_DNA"/>
</dbReference>
<evidence type="ECO:0000313" key="2">
    <source>
        <dbReference type="Proteomes" id="UP001642260"/>
    </source>
</evidence>
<evidence type="ECO:0000313" key="1">
    <source>
        <dbReference type="EMBL" id="CAH8376756.1"/>
    </source>
</evidence>
<comment type="caution">
    <text evidence="1">The sequence shown here is derived from an EMBL/GenBank/DDBJ whole genome shotgun (WGS) entry which is preliminary data.</text>
</comment>
<protein>
    <submittedName>
        <fullName evidence="1">Uncharacterized protein</fullName>
    </submittedName>
</protein>
<reference evidence="1 2" key="1">
    <citation type="submission" date="2022-03" db="EMBL/GenBank/DDBJ databases">
        <authorList>
            <person name="Macdonald S."/>
            <person name="Ahmed S."/>
            <person name="Newling K."/>
        </authorList>
    </citation>
    <scope>NUCLEOTIDE SEQUENCE [LARGE SCALE GENOMIC DNA]</scope>
</reference>
<keyword evidence="2" id="KW-1185">Reference proteome</keyword>